<organism evidence="1 2">
    <name type="scientific">Oryza sativa subsp. japonica</name>
    <name type="common">Rice</name>
    <dbReference type="NCBI Taxonomy" id="39947"/>
    <lineage>
        <taxon>Eukaryota</taxon>
        <taxon>Viridiplantae</taxon>
        <taxon>Streptophyta</taxon>
        <taxon>Embryophyta</taxon>
        <taxon>Tracheophyta</taxon>
        <taxon>Spermatophyta</taxon>
        <taxon>Magnoliopsida</taxon>
        <taxon>Liliopsida</taxon>
        <taxon>Poales</taxon>
        <taxon>Poaceae</taxon>
        <taxon>BOP clade</taxon>
        <taxon>Oryzoideae</taxon>
        <taxon>Oryzeae</taxon>
        <taxon>Oryzinae</taxon>
        <taxon>Oryza</taxon>
        <taxon>Oryza sativa</taxon>
    </lineage>
</organism>
<reference evidence="1 2" key="2">
    <citation type="journal article" date="2013" name="Plant Cell Physiol.">
        <title>Rice Annotation Project Database (RAP-DB): an integrative and interactive database for rice genomics.</title>
        <authorList>
            <person name="Sakai H."/>
            <person name="Lee S.S."/>
            <person name="Tanaka T."/>
            <person name="Numa H."/>
            <person name="Kim J."/>
            <person name="Kawahara Y."/>
            <person name="Wakimoto H."/>
            <person name="Yang C.C."/>
            <person name="Iwamoto M."/>
            <person name="Abe T."/>
            <person name="Yamada Y."/>
            <person name="Muto A."/>
            <person name="Inokuchi H."/>
            <person name="Ikemura T."/>
            <person name="Matsumoto T."/>
            <person name="Sasaki T."/>
            <person name="Itoh T."/>
        </authorList>
    </citation>
    <scope>NUCLEOTIDE SEQUENCE [LARGE SCALE GENOMIC DNA]</scope>
    <source>
        <strain evidence="2">cv. Nipponbare</strain>
    </source>
</reference>
<evidence type="ECO:0000313" key="1">
    <source>
        <dbReference type="EMBL" id="BAS76104.1"/>
    </source>
</evidence>
<feature type="non-terminal residue" evidence="1">
    <location>
        <position position="1"/>
    </location>
</feature>
<dbReference type="EMBL" id="AP014957">
    <property type="protein sequence ID" value="BAS76104.1"/>
    <property type="molecule type" value="Genomic_DNA"/>
</dbReference>
<dbReference type="PaxDb" id="39947-A0A0P0VCH5"/>
<dbReference type="Gramene" id="Os01t0936600-01">
    <property type="protein sequence ID" value="Os01t0936600-01"/>
    <property type="gene ID" value="Os01g0936600"/>
</dbReference>
<proteinExistence type="predicted"/>
<sequence length="77" mass="8568">FQSLSDSENPLLPRSPASLLLPLKERDREKFILQAKNSRPLLLKRVAWGSCVAARRTTIRSSTCWGCSSPSSSRCCC</sequence>
<dbReference type="AlphaFoldDB" id="A0A0P0VCH5"/>
<reference evidence="1 2" key="3">
    <citation type="journal article" date="2013" name="Rice">
        <title>Improvement of the Oryza sativa Nipponbare reference genome using next generation sequence and optical map data.</title>
        <authorList>
            <person name="Kawahara Y."/>
            <person name="de la Bastide M."/>
            <person name="Hamilton J.P."/>
            <person name="Kanamori H."/>
            <person name="McCombie W.R."/>
            <person name="Ouyang S."/>
            <person name="Schwartz D.C."/>
            <person name="Tanaka T."/>
            <person name="Wu J."/>
            <person name="Zhou S."/>
            <person name="Childs K.L."/>
            <person name="Davidson R.M."/>
            <person name="Lin H."/>
            <person name="Quesada-Ocampo L."/>
            <person name="Vaillancourt B."/>
            <person name="Sakai H."/>
            <person name="Lee S.S."/>
            <person name="Kim J."/>
            <person name="Numa H."/>
            <person name="Itoh T."/>
            <person name="Buell C.R."/>
            <person name="Matsumoto T."/>
        </authorList>
    </citation>
    <scope>NUCLEOTIDE SEQUENCE [LARGE SCALE GENOMIC DNA]</scope>
    <source>
        <strain evidence="2">cv. Nipponbare</strain>
    </source>
</reference>
<accession>A0A0P0VCH5</accession>
<reference evidence="2" key="1">
    <citation type="journal article" date="2005" name="Nature">
        <title>The map-based sequence of the rice genome.</title>
        <authorList>
            <consortium name="International rice genome sequencing project (IRGSP)"/>
            <person name="Matsumoto T."/>
            <person name="Wu J."/>
            <person name="Kanamori H."/>
            <person name="Katayose Y."/>
            <person name="Fujisawa M."/>
            <person name="Namiki N."/>
            <person name="Mizuno H."/>
            <person name="Yamamoto K."/>
            <person name="Antonio B.A."/>
            <person name="Baba T."/>
            <person name="Sakata K."/>
            <person name="Nagamura Y."/>
            <person name="Aoki H."/>
            <person name="Arikawa K."/>
            <person name="Arita K."/>
            <person name="Bito T."/>
            <person name="Chiden Y."/>
            <person name="Fujitsuka N."/>
            <person name="Fukunaka R."/>
            <person name="Hamada M."/>
            <person name="Harada C."/>
            <person name="Hayashi A."/>
            <person name="Hijishita S."/>
            <person name="Honda M."/>
            <person name="Hosokawa S."/>
            <person name="Ichikawa Y."/>
            <person name="Idonuma A."/>
            <person name="Iijima M."/>
            <person name="Ikeda M."/>
            <person name="Ikeno M."/>
            <person name="Ito K."/>
            <person name="Ito S."/>
            <person name="Ito T."/>
            <person name="Ito Y."/>
            <person name="Ito Y."/>
            <person name="Iwabuchi A."/>
            <person name="Kamiya K."/>
            <person name="Karasawa W."/>
            <person name="Kurita K."/>
            <person name="Katagiri S."/>
            <person name="Kikuta A."/>
            <person name="Kobayashi H."/>
            <person name="Kobayashi N."/>
            <person name="Machita K."/>
            <person name="Maehara T."/>
            <person name="Masukawa M."/>
            <person name="Mizubayashi T."/>
            <person name="Mukai Y."/>
            <person name="Nagasaki H."/>
            <person name="Nagata Y."/>
            <person name="Naito S."/>
            <person name="Nakashima M."/>
            <person name="Nakama Y."/>
            <person name="Nakamichi Y."/>
            <person name="Nakamura M."/>
            <person name="Meguro A."/>
            <person name="Negishi M."/>
            <person name="Ohta I."/>
            <person name="Ohta T."/>
            <person name="Okamoto M."/>
            <person name="Ono N."/>
            <person name="Saji S."/>
            <person name="Sakaguchi M."/>
            <person name="Sakai K."/>
            <person name="Shibata M."/>
            <person name="Shimokawa T."/>
            <person name="Song J."/>
            <person name="Takazaki Y."/>
            <person name="Terasawa K."/>
            <person name="Tsugane M."/>
            <person name="Tsuji K."/>
            <person name="Ueda S."/>
            <person name="Waki K."/>
            <person name="Yamagata H."/>
            <person name="Yamamoto M."/>
            <person name="Yamamoto S."/>
            <person name="Yamane H."/>
            <person name="Yoshiki S."/>
            <person name="Yoshihara R."/>
            <person name="Yukawa K."/>
            <person name="Zhong H."/>
            <person name="Yano M."/>
            <person name="Yuan Q."/>
            <person name="Ouyang S."/>
            <person name="Liu J."/>
            <person name="Jones K.M."/>
            <person name="Gansberger K."/>
            <person name="Moffat K."/>
            <person name="Hill J."/>
            <person name="Bera J."/>
            <person name="Fadrosh D."/>
            <person name="Jin S."/>
            <person name="Johri S."/>
            <person name="Kim M."/>
            <person name="Overton L."/>
            <person name="Reardon M."/>
            <person name="Tsitrin T."/>
            <person name="Vuong H."/>
            <person name="Weaver B."/>
            <person name="Ciecko A."/>
            <person name="Tallon L."/>
            <person name="Jackson J."/>
            <person name="Pai G."/>
            <person name="Aken S.V."/>
            <person name="Utterback T."/>
            <person name="Reidmuller S."/>
            <person name="Feldblyum T."/>
            <person name="Hsiao J."/>
            <person name="Zismann V."/>
            <person name="Iobst S."/>
            <person name="de Vazeille A.R."/>
            <person name="Buell C.R."/>
            <person name="Ying K."/>
            <person name="Li Y."/>
            <person name="Lu T."/>
            <person name="Huang Y."/>
            <person name="Zhao Q."/>
            <person name="Feng Q."/>
            <person name="Zhang L."/>
            <person name="Zhu J."/>
            <person name="Weng Q."/>
            <person name="Mu J."/>
            <person name="Lu Y."/>
            <person name="Fan D."/>
            <person name="Liu Y."/>
            <person name="Guan J."/>
            <person name="Zhang Y."/>
            <person name="Yu S."/>
            <person name="Liu X."/>
            <person name="Zhang Y."/>
            <person name="Hong G."/>
            <person name="Han B."/>
            <person name="Choisne N."/>
            <person name="Demange N."/>
            <person name="Orjeda G."/>
            <person name="Samain S."/>
            <person name="Cattolico L."/>
            <person name="Pelletier E."/>
            <person name="Couloux A."/>
            <person name="Segurens B."/>
            <person name="Wincker P."/>
            <person name="D'Hont A."/>
            <person name="Scarpelli C."/>
            <person name="Weissenbach J."/>
            <person name="Salanoubat M."/>
            <person name="Quetier F."/>
            <person name="Yu Y."/>
            <person name="Kim H.R."/>
            <person name="Rambo T."/>
            <person name="Currie J."/>
            <person name="Collura K."/>
            <person name="Luo M."/>
            <person name="Yang T."/>
            <person name="Ammiraju J.S.S."/>
            <person name="Engler F."/>
            <person name="Soderlund C."/>
            <person name="Wing R.A."/>
            <person name="Palmer L.E."/>
            <person name="de la Bastide M."/>
            <person name="Spiegel L."/>
            <person name="Nascimento L."/>
            <person name="Zutavern T."/>
            <person name="O'Shaughnessy A."/>
            <person name="Dike S."/>
            <person name="Dedhia N."/>
            <person name="Preston R."/>
            <person name="Balija V."/>
            <person name="McCombie W.R."/>
            <person name="Chow T."/>
            <person name="Chen H."/>
            <person name="Chung M."/>
            <person name="Chen C."/>
            <person name="Shaw J."/>
            <person name="Wu H."/>
            <person name="Hsiao K."/>
            <person name="Chao Y."/>
            <person name="Chu M."/>
            <person name="Cheng C."/>
            <person name="Hour A."/>
            <person name="Lee P."/>
            <person name="Lin S."/>
            <person name="Lin Y."/>
            <person name="Liou J."/>
            <person name="Liu S."/>
            <person name="Hsing Y."/>
            <person name="Raghuvanshi S."/>
            <person name="Mohanty A."/>
            <person name="Bharti A.K."/>
            <person name="Gaur A."/>
            <person name="Gupta V."/>
            <person name="Kumar D."/>
            <person name="Ravi V."/>
            <person name="Vij S."/>
            <person name="Kapur A."/>
            <person name="Khurana P."/>
            <person name="Khurana P."/>
            <person name="Khurana J.P."/>
            <person name="Tyagi A.K."/>
            <person name="Gaikwad K."/>
            <person name="Singh A."/>
            <person name="Dalal V."/>
            <person name="Srivastava S."/>
            <person name="Dixit A."/>
            <person name="Pal A.K."/>
            <person name="Ghazi I.A."/>
            <person name="Yadav M."/>
            <person name="Pandit A."/>
            <person name="Bhargava A."/>
            <person name="Sureshbabu K."/>
            <person name="Batra K."/>
            <person name="Sharma T.R."/>
            <person name="Mohapatra T."/>
            <person name="Singh N.K."/>
            <person name="Messing J."/>
            <person name="Nelson A.B."/>
            <person name="Fuks G."/>
            <person name="Kavchok S."/>
            <person name="Keizer G."/>
            <person name="Linton E."/>
            <person name="Llaca V."/>
            <person name="Song R."/>
            <person name="Tanyolac B."/>
            <person name="Young S."/>
            <person name="Ho-Il K."/>
            <person name="Hahn J.H."/>
            <person name="Sangsakoo G."/>
            <person name="Vanavichit A."/>
            <person name="de Mattos Luiz.A.T."/>
            <person name="Zimmer P.D."/>
            <person name="Malone G."/>
            <person name="Dellagostin O."/>
            <person name="de Oliveira A.C."/>
            <person name="Bevan M."/>
            <person name="Bancroft I."/>
            <person name="Minx P."/>
            <person name="Cordum H."/>
            <person name="Wilson R."/>
            <person name="Cheng Z."/>
            <person name="Jin W."/>
            <person name="Jiang J."/>
            <person name="Leong S.A."/>
            <person name="Iwama H."/>
            <person name="Gojobori T."/>
            <person name="Itoh T."/>
            <person name="Niimura Y."/>
            <person name="Fujii Y."/>
            <person name="Habara T."/>
            <person name="Sakai H."/>
            <person name="Sato Y."/>
            <person name="Wilson G."/>
            <person name="Kumar K."/>
            <person name="McCouch S."/>
            <person name="Juretic N."/>
            <person name="Hoen D."/>
            <person name="Wright S."/>
            <person name="Bruskiewich R."/>
            <person name="Bureau T."/>
            <person name="Miyao A."/>
            <person name="Hirochika H."/>
            <person name="Nishikawa T."/>
            <person name="Kadowaki K."/>
            <person name="Sugiura M."/>
            <person name="Burr B."/>
            <person name="Sasaki T."/>
        </authorList>
    </citation>
    <scope>NUCLEOTIDE SEQUENCE [LARGE SCALE GENOMIC DNA]</scope>
    <source>
        <strain evidence="2">cv. Nipponbare</strain>
    </source>
</reference>
<keyword evidence="2" id="KW-1185">Reference proteome</keyword>
<dbReference type="InParanoid" id="A0A0P0VCH5"/>
<gene>
    <name evidence="1" type="ordered locus">Os01g0936600</name>
    <name evidence="1" type="ORF">OSNPB_010936600</name>
</gene>
<name>A0A0P0VCH5_ORYSJ</name>
<dbReference type="Proteomes" id="UP000059680">
    <property type="component" value="Chromosome 1"/>
</dbReference>
<protein>
    <submittedName>
        <fullName evidence="1">Os01g0936600 protein</fullName>
    </submittedName>
</protein>
<evidence type="ECO:0000313" key="2">
    <source>
        <dbReference type="Proteomes" id="UP000059680"/>
    </source>
</evidence>